<sequence length="384" mass="44702">MQIEYVVPCHFGLEAVLKREIQDLGYDIAQVEDGRVSFYGDELALCRANLFLRSAERILLKVGEFEARTFEELFQRTKQISWERYIPKNGKFWVTKAASVKSKLFSPSDIQSIMKKAMVERMKEHYHQKWFPEEGAEYPVRVFIKKDVVTVGIDTTGESLHKRGYRPQSGKAPISETLAAALVLLTPWRRDRILVDPFCGSGTFVIEAAMMAADMAPGMNREFIAENWDNLIPRKTWYEAVTEAQDRIRNNITTDIQGYDIDEDVIRIARKNAVQAGVDHLIHFQRRPVKELRHPRPYGFIITNPPYGERLEEKEALPEIYRDFGDSFRGLKDWSAYMITSYEDAEKWFGRKADKNRKIYNGMIKTYFYQFMGPKPPRKKGKDE</sequence>
<dbReference type="InterPro" id="IPR002052">
    <property type="entry name" value="DNA_methylase_N6_adenine_CS"/>
</dbReference>
<dbReference type="PROSITE" id="PS00092">
    <property type="entry name" value="N6_MTASE"/>
    <property type="match status" value="1"/>
</dbReference>
<evidence type="ECO:0000313" key="5">
    <source>
        <dbReference type="EMBL" id="RGE88827.1"/>
    </source>
</evidence>
<dbReference type="OrthoDB" id="9809404at2"/>
<dbReference type="PROSITE" id="PS01261">
    <property type="entry name" value="UPF0020"/>
    <property type="match status" value="1"/>
</dbReference>
<evidence type="ECO:0000256" key="1">
    <source>
        <dbReference type="ARBA" id="ARBA00022603"/>
    </source>
</evidence>
<dbReference type="GO" id="GO:0008990">
    <property type="term" value="F:rRNA (guanine-N2-)-methyltransferase activity"/>
    <property type="evidence" value="ECO:0007669"/>
    <property type="project" value="TreeGrafter"/>
</dbReference>
<dbReference type="Pfam" id="PF22020">
    <property type="entry name" value="RlmL_1st"/>
    <property type="match status" value="1"/>
</dbReference>
<evidence type="ECO:0000256" key="2">
    <source>
        <dbReference type="ARBA" id="ARBA00022679"/>
    </source>
</evidence>
<name>A0A3E3K440_9FIRM</name>
<dbReference type="GO" id="GO:0003723">
    <property type="term" value="F:RNA binding"/>
    <property type="evidence" value="ECO:0007669"/>
    <property type="project" value="UniProtKB-UniRule"/>
</dbReference>
<dbReference type="AlphaFoldDB" id="A0A3E3K440"/>
<dbReference type="Pfam" id="PF01170">
    <property type="entry name" value="UPF0020"/>
    <property type="match status" value="1"/>
</dbReference>
<dbReference type="InterPro" id="IPR004114">
    <property type="entry name" value="THUMP_dom"/>
</dbReference>
<keyword evidence="6" id="KW-1185">Reference proteome</keyword>
<evidence type="ECO:0000256" key="3">
    <source>
        <dbReference type="PROSITE-ProRule" id="PRU00529"/>
    </source>
</evidence>
<organism evidence="5 6">
    <name type="scientific">Sellimonas intestinalis</name>
    <dbReference type="NCBI Taxonomy" id="1653434"/>
    <lineage>
        <taxon>Bacteria</taxon>
        <taxon>Bacillati</taxon>
        <taxon>Bacillota</taxon>
        <taxon>Clostridia</taxon>
        <taxon>Lachnospirales</taxon>
        <taxon>Lachnospiraceae</taxon>
        <taxon>Sellimonas</taxon>
    </lineage>
</organism>
<dbReference type="EMBL" id="QVLX01000002">
    <property type="protein sequence ID" value="RGE88827.1"/>
    <property type="molecule type" value="Genomic_DNA"/>
</dbReference>
<dbReference type="Gene3D" id="3.40.50.150">
    <property type="entry name" value="Vaccinia Virus protein VP39"/>
    <property type="match status" value="1"/>
</dbReference>
<evidence type="ECO:0000313" key="6">
    <source>
        <dbReference type="Proteomes" id="UP000261080"/>
    </source>
</evidence>
<keyword evidence="3" id="KW-0694">RNA-binding</keyword>
<dbReference type="InterPro" id="IPR029063">
    <property type="entry name" value="SAM-dependent_MTases_sf"/>
</dbReference>
<keyword evidence="1 5" id="KW-0489">Methyltransferase</keyword>
<dbReference type="Proteomes" id="UP000261080">
    <property type="component" value="Unassembled WGS sequence"/>
</dbReference>
<comment type="caution">
    <text evidence="5">The sequence shown here is derived from an EMBL/GenBank/DDBJ whole genome shotgun (WGS) entry which is preliminary data.</text>
</comment>
<dbReference type="Pfam" id="PF02926">
    <property type="entry name" value="THUMP"/>
    <property type="match status" value="1"/>
</dbReference>
<dbReference type="CDD" id="cd11715">
    <property type="entry name" value="THUMP_AdoMetMT"/>
    <property type="match status" value="1"/>
</dbReference>
<dbReference type="RefSeq" id="WP_062304321.1">
    <property type="nucleotide sequence ID" value="NZ_CATZPC010000009.1"/>
</dbReference>
<proteinExistence type="predicted"/>
<protein>
    <submittedName>
        <fullName evidence="5">Class I SAM-dependent RNA methyltransferase</fullName>
    </submittedName>
</protein>
<dbReference type="InterPro" id="IPR054170">
    <property type="entry name" value="RlmL_1st"/>
</dbReference>
<dbReference type="PANTHER" id="PTHR47313">
    <property type="entry name" value="RIBOSOMAL RNA LARGE SUBUNIT METHYLTRANSFERASE K/L"/>
    <property type="match status" value="1"/>
</dbReference>
<dbReference type="SMART" id="SM00981">
    <property type="entry name" value="THUMP"/>
    <property type="match status" value="1"/>
</dbReference>
<dbReference type="PANTHER" id="PTHR47313:SF1">
    <property type="entry name" value="RIBOSOMAL RNA LARGE SUBUNIT METHYLTRANSFERASE K_L"/>
    <property type="match status" value="1"/>
</dbReference>
<feature type="domain" description="THUMP" evidence="4">
    <location>
        <begin position="44"/>
        <end position="155"/>
    </location>
</feature>
<dbReference type="GO" id="GO:0070043">
    <property type="term" value="F:rRNA (guanine-N7-)-methyltransferase activity"/>
    <property type="evidence" value="ECO:0007669"/>
    <property type="project" value="TreeGrafter"/>
</dbReference>
<dbReference type="Gene3D" id="3.30.2130.30">
    <property type="match status" value="1"/>
</dbReference>
<accession>A0A3E3K440</accession>
<keyword evidence="2 5" id="KW-0808">Transferase</keyword>
<evidence type="ECO:0000259" key="4">
    <source>
        <dbReference type="PROSITE" id="PS51165"/>
    </source>
</evidence>
<gene>
    <name evidence="5" type="ORF">DW016_04760</name>
</gene>
<dbReference type="InterPro" id="IPR053943">
    <property type="entry name" value="RlmKL-like_Mtase_CS"/>
</dbReference>
<dbReference type="PROSITE" id="PS51165">
    <property type="entry name" value="THUMP"/>
    <property type="match status" value="1"/>
</dbReference>
<dbReference type="InterPro" id="IPR000241">
    <property type="entry name" value="RlmKL-like_Mtase"/>
</dbReference>
<dbReference type="SUPFAM" id="SSF53335">
    <property type="entry name" value="S-adenosyl-L-methionine-dependent methyltransferases"/>
    <property type="match status" value="1"/>
</dbReference>
<reference evidence="5 6" key="1">
    <citation type="submission" date="2018-08" db="EMBL/GenBank/DDBJ databases">
        <title>A genome reference for cultivated species of the human gut microbiota.</title>
        <authorList>
            <person name="Zou Y."/>
            <person name="Xue W."/>
            <person name="Luo G."/>
        </authorList>
    </citation>
    <scope>NUCLEOTIDE SEQUENCE [LARGE SCALE GENOMIC DNA]</scope>
    <source>
        <strain evidence="5 6">AF37-2AT</strain>
    </source>
</reference>